<proteinExistence type="predicted"/>
<evidence type="ECO:0000313" key="1">
    <source>
        <dbReference type="EMBL" id="KAK4116954.1"/>
    </source>
</evidence>
<reference evidence="1" key="2">
    <citation type="submission" date="2023-05" db="EMBL/GenBank/DDBJ databases">
        <authorList>
            <consortium name="Lawrence Berkeley National Laboratory"/>
            <person name="Steindorff A."/>
            <person name="Hensen N."/>
            <person name="Bonometti L."/>
            <person name="Westerberg I."/>
            <person name="Brannstrom I.O."/>
            <person name="Guillou S."/>
            <person name="Cros-Aarteil S."/>
            <person name="Calhoun S."/>
            <person name="Haridas S."/>
            <person name="Kuo A."/>
            <person name="Mondo S."/>
            <person name="Pangilinan J."/>
            <person name="Riley R."/>
            <person name="Labutti K."/>
            <person name="Andreopoulos B."/>
            <person name="Lipzen A."/>
            <person name="Chen C."/>
            <person name="Yanf M."/>
            <person name="Daum C."/>
            <person name="Ng V."/>
            <person name="Clum A."/>
            <person name="Ohm R."/>
            <person name="Martin F."/>
            <person name="Silar P."/>
            <person name="Natvig D."/>
            <person name="Lalanne C."/>
            <person name="Gautier V."/>
            <person name="Ament-Velasquez S.L."/>
            <person name="Kruys A."/>
            <person name="Hutchinson M.I."/>
            <person name="Powell A.J."/>
            <person name="Barry K."/>
            <person name="Miller A.N."/>
            <person name="Grigoriev I.V."/>
            <person name="Debuchy R."/>
            <person name="Gladieux P."/>
            <person name="Thoren M.H."/>
            <person name="Johannesson H."/>
        </authorList>
    </citation>
    <scope>NUCLEOTIDE SEQUENCE</scope>
    <source>
        <strain evidence="1">CBS 508.74</strain>
    </source>
</reference>
<evidence type="ECO:0000313" key="2">
    <source>
        <dbReference type="Proteomes" id="UP001302812"/>
    </source>
</evidence>
<gene>
    <name evidence="1" type="ORF">N656DRAFT_772948</name>
</gene>
<organism evidence="1 2">
    <name type="scientific">Canariomyces notabilis</name>
    <dbReference type="NCBI Taxonomy" id="2074819"/>
    <lineage>
        <taxon>Eukaryota</taxon>
        <taxon>Fungi</taxon>
        <taxon>Dikarya</taxon>
        <taxon>Ascomycota</taxon>
        <taxon>Pezizomycotina</taxon>
        <taxon>Sordariomycetes</taxon>
        <taxon>Sordariomycetidae</taxon>
        <taxon>Sordariales</taxon>
        <taxon>Chaetomiaceae</taxon>
        <taxon>Canariomyces</taxon>
    </lineage>
</organism>
<comment type="caution">
    <text evidence="1">The sequence shown here is derived from an EMBL/GenBank/DDBJ whole genome shotgun (WGS) entry which is preliminary data.</text>
</comment>
<protein>
    <submittedName>
        <fullName evidence="1">Uncharacterized protein</fullName>
    </submittedName>
</protein>
<reference evidence="1" key="1">
    <citation type="journal article" date="2023" name="Mol. Phylogenet. Evol.">
        <title>Genome-scale phylogeny and comparative genomics of the fungal order Sordariales.</title>
        <authorList>
            <person name="Hensen N."/>
            <person name="Bonometti L."/>
            <person name="Westerberg I."/>
            <person name="Brannstrom I.O."/>
            <person name="Guillou S."/>
            <person name="Cros-Aarteil S."/>
            <person name="Calhoun S."/>
            <person name="Haridas S."/>
            <person name="Kuo A."/>
            <person name="Mondo S."/>
            <person name="Pangilinan J."/>
            <person name="Riley R."/>
            <person name="LaButti K."/>
            <person name="Andreopoulos B."/>
            <person name="Lipzen A."/>
            <person name="Chen C."/>
            <person name="Yan M."/>
            <person name="Daum C."/>
            <person name="Ng V."/>
            <person name="Clum A."/>
            <person name="Steindorff A."/>
            <person name="Ohm R.A."/>
            <person name="Martin F."/>
            <person name="Silar P."/>
            <person name="Natvig D.O."/>
            <person name="Lalanne C."/>
            <person name="Gautier V."/>
            <person name="Ament-Velasquez S.L."/>
            <person name="Kruys A."/>
            <person name="Hutchinson M.I."/>
            <person name="Powell A.J."/>
            <person name="Barry K."/>
            <person name="Miller A.N."/>
            <person name="Grigoriev I.V."/>
            <person name="Debuchy R."/>
            <person name="Gladieux P."/>
            <person name="Hiltunen Thoren M."/>
            <person name="Johannesson H."/>
        </authorList>
    </citation>
    <scope>NUCLEOTIDE SEQUENCE</scope>
    <source>
        <strain evidence="1">CBS 508.74</strain>
    </source>
</reference>
<dbReference type="RefSeq" id="XP_064674524.1">
    <property type="nucleotide sequence ID" value="XM_064813967.1"/>
</dbReference>
<name>A0AAN6TLZ3_9PEZI</name>
<accession>A0AAN6TLZ3</accession>
<dbReference type="AlphaFoldDB" id="A0AAN6TLZ3"/>
<keyword evidence="2" id="KW-1185">Reference proteome</keyword>
<dbReference type="Proteomes" id="UP001302812">
    <property type="component" value="Unassembled WGS sequence"/>
</dbReference>
<sequence length="52" mass="5521">MKLLLGCCRFQPPHLPLANAVPSVLARPAVPAHQFAAALGVPRSNTFVCLII</sequence>
<dbReference type="EMBL" id="MU853332">
    <property type="protein sequence ID" value="KAK4116954.1"/>
    <property type="molecule type" value="Genomic_DNA"/>
</dbReference>
<dbReference type="GeneID" id="89938092"/>